<gene>
    <name evidence="3" type="ORF">PG993_014612</name>
</gene>
<dbReference type="Proteomes" id="UP001444661">
    <property type="component" value="Unassembled WGS sequence"/>
</dbReference>
<comment type="caution">
    <text evidence="3">The sequence shown here is derived from an EMBL/GenBank/DDBJ whole genome shotgun (WGS) entry which is preliminary data.</text>
</comment>
<keyword evidence="2" id="KW-0812">Transmembrane</keyword>
<protein>
    <submittedName>
        <fullName evidence="3">Uncharacterized protein</fullName>
    </submittedName>
</protein>
<feature type="transmembrane region" description="Helical" evidence="2">
    <location>
        <begin position="160"/>
        <end position="183"/>
    </location>
</feature>
<evidence type="ECO:0000313" key="4">
    <source>
        <dbReference type="Proteomes" id="UP001444661"/>
    </source>
</evidence>
<reference evidence="3 4" key="1">
    <citation type="submission" date="2023-01" db="EMBL/GenBank/DDBJ databases">
        <title>Analysis of 21 Apiospora genomes using comparative genomics revels a genus with tremendous synthesis potential of carbohydrate active enzymes and secondary metabolites.</title>
        <authorList>
            <person name="Sorensen T."/>
        </authorList>
    </citation>
    <scope>NUCLEOTIDE SEQUENCE [LARGE SCALE GENOMIC DNA]</scope>
    <source>
        <strain evidence="3 4">CBS 33761</strain>
    </source>
</reference>
<evidence type="ECO:0000256" key="1">
    <source>
        <dbReference type="SAM" id="MobiDB-lite"/>
    </source>
</evidence>
<keyword evidence="4" id="KW-1185">Reference proteome</keyword>
<evidence type="ECO:0000256" key="2">
    <source>
        <dbReference type="SAM" id="Phobius"/>
    </source>
</evidence>
<keyword evidence="2" id="KW-0472">Membrane</keyword>
<evidence type="ECO:0000313" key="3">
    <source>
        <dbReference type="EMBL" id="KAK8016423.1"/>
    </source>
</evidence>
<organism evidence="3 4">
    <name type="scientific">Apiospora rasikravindrae</name>
    <dbReference type="NCBI Taxonomy" id="990691"/>
    <lineage>
        <taxon>Eukaryota</taxon>
        <taxon>Fungi</taxon>
        <taxon>Dikarya</taxon>
        <taxon>Ascomycota</taxon>
        <taxon>Pezizomycotina</taxon>
        <taxon>Sordariomycetes</taxon>
        <taxon>Xylariomycetidae</taxon>
        <taxon>Amphisphaeriales</taxon>
        <taxon>Apiosporaceae</taxon>
        <taxon>Apiospora</taxon>
    </lineage>
</organism>
<feature type="region of interest" description="Disordered" evidence="1">
    <location>
        <begin position="1"/>
        <end position="68"/>
    </location>
</feature>
<keyword evidence="2" id="KW-1133">Transmembrane helix</keyword>
<proteinExistence type="predicted"/>
<sequence>MEFEPFEASELSQHQEATAHSEHHPACSKTHHPPFGENVPTPELIKLMTGSLGGTSYPKAQRTSEDERVSVTLAPDATVANRGLDSTTTITTYYSTIIVDTKSSTTSEATQTGVSRSSISTTPVVLTRTTVLILESSAGTINSPPTTAPSHEVDGHRNQAWIAGPVLGSLAGAALILTTAIFLS</sequence>
<name>A0ABR1RN97_9PEZI</name>
<dbReference type="EMBL" id="JAQQWK010000014">
    <property type="protein sequence ID" value="KAK8016423.1"/>
    <property type="molecule type" value="Genomic_DNA"/>
</dbReference>
<accession>A0ABR1RN97</accession>